<dbReference type="PROSITE" id="PS50237">
    <property type="entry name" value="HECT"/>
    <property type="match status" value="1"/>
</dbReference>
<feature type="domain" description="HECT" evidence="18">
    <location>
        <begin position="3801"/>
        <end position="4137"/>
    </location>
</feature>
<sequence>MKIDITKIKKGTSEVPPECQAIIQKLKACYQDNNNENLLQELQQTSSWTSGKCELFHWVDVLNIFDDILEHGARRVTPGLWSLAADTYNKKVNLYLLLEVLRFTTLLIENSFSRHLYNSMEHLLVLMGSSNLEILNGVLSLLYMFSKRSNFIPRLQQDSKSALLKYLMYLAESWGGWENGFGLASCCQEVLKPELRESATTLHFEYYDDTPNHKNKVTTIHIENIDKIDKSLSSIMDELIETYDVIESQRMVLFTQLRLAHGFSDYKRRLLCVQARLQAISVLVYSNGLQDNTHQAVIYNGLLEELVELLELSAPELVDIRAAALLTLTSVIHLDRNPHFPKKPGSRLLTIIDVTGASNYHGQLPSMVRTSRAYGASLQSFPLPLATALFSFLYHLASYEAGGEALVSCGMMESLLKVINWPGEDLDQITFVTRAVRVIDLIANIDMSAFQAHQGLVSFINRLELEVNICRKEQPFEIKIPGTNESSVDYSGNRWQDAKTGKSCLPQRAGLIKSILNFLKKAIQDQALSESMRTVMEGSLPSSLKHVISNSDYYGPNLFLLATDVVTVYIFQEPSLLSTLQDNYLTDVVLQAMLVKEVPATREVLASLPNVISALCLNSRGLAQFKQFHSFDHLCEIFVHPLYLPAMRRRRSNDPLGDTATTLGNAMDELMRHHPDLKTEAMKAVINLLDEIYVYGTSPQYTCESYTSKKTSTSPDPPVTNNTDGGASSDEEEDEDKEAPATSYYVRVGATQGKPHIPIPLIDYIHNVMKFVGAILSNNSTEDHCKEFVALGGLKYVVKLLSMPNLPADYAVTPAAQAVANVCKSILSLAREPKVLEEGLKELQQVLTRLEPLTDHSSGKCVLLHELAMVPDLDNALYSYSATPLLHSMAATHGFVIMFVHVCRTGQSEMRNTSIFTWGSALGLDILQKLSKLYTSLVWESTLLLALCSDDVIPSDCDFGQQDLNLLLPQKEGRLIRTTTEAMNTMKVESPSSDNNTEGAIFPISSKTKSTRIAPTPEQLKHLKLLLGAASRLGRALAELFGLLVKLCVGSPKRRVTFQSAFYCPAVGATDVAKAMSNLLARGLNWNLVPPAPLEKFKLTYLICSVGFTSPMLFDDKKQPYHMILHYFGNPSGLMAFFDSMYHALAGDGSAEGDKETGKKEFPEGTGEFLDAWLMLLEKMTNPKMILDSPNVFVQEHKVENTPVLEFCPYRYLVKIHRMAFSAVMEMWCRKPLKGYGFRMTDSMLRILKHILVGEKILQERLEEASAKQIRSISFRGFASSTPNSHSQVNETLISQLCDMGFLRDAAIEALSQSRSIEMAIGYLQNLSEVLGSTSRETSNSNLPRNNAAASGSSSTSQTQPSHSESGKTRKKWRCEMPLAEREAETMNDIKKYQLSKETMSKFTENALAQCLEVLENLPETVYRVSDLLMVISDRNGFSWCENMLEALCKDISVQVIGMLKEIKTGPITLGKVHKTLLDSLASRKISVRLHLLTLLFDDLRFACVRALSHTCLICFLIQLLEIHVKYVDVQTPLGCTKCLVTPKWLAPLLLLLDLYEKTAVYTQRMHEMHKACTGIWKWFQLKTGKWTHYTSQTNKLINLAYWSGAPGCRVTVGETRRKYHINFNTLLQINEDTNRGLPITMILKQPDQDGLAAEMTGNECDKEKSKEYESIYNQAHNRSQHPIPSINESDRYVLIQACVKLIQIPVDPDALHALMRLTLRLTRDYSLAKFFAEKGGVTALLDLEQDSNFTGFSSLATLILRHVMEDPTTLRNAIERSIRSRINSEIQPSFFRELLFIMRHLEAAICRNPELFFEIAQKVLQIEYCDSFEGRYILKYVRKTDRAANEDTSIDKTAIGLVRALLDQLVVPDEYLLKSYSEGGTTENNKPSKETVQSHTQNKLFTSQLDTFSTVFGNKKPVENVDKEKKEFNEEKKSKKLLSKSVILSVLTDAVKSYPGFSKLIMDHVYEADADNPVLTEDMTAIRFILEKFVLLPGVDKESLEISAEARLLLGAVGACNYSIAIQSALVIEVKNCIQRIVNAHYDDTKKKYTDVSCILSLISDMMAMCPPVSWLSFVNNSFVKMKNNVSYLSNISKLFTRKGLINELARLPHNLDLSNPNFVLAMNAALKPLETLTKLANDRGNRSHSMETFKFGSRGNTSSRPVQEADPTLTNSSETTSGNTNAQGEETNEDAENTENDLSAAAESLEPVSDSQVNDDITDIGEIVLEDQNIDRYSNCINFIIFLITLDTDRNNSMHMDEIVISQDRETVEMVHGLMTELQPSNQEQLTDPDDPDNLEEDQYGDEQMEEDNNEVDEGGYNNENDDPDDDFLMDTTIFSRAEHIMNDLFFVQYPSNENETLGSFNELYNDDSSLRPEEPVLQNPPPIYHPLLVRRNREDTVPLRNLRNRPRRFRFFQLNPRSTSTNRPDILQKYVFNKYKVFSLAVFPKTLSPGGDQDTHNSGNHHFRNSNLVFMENGFGMLTRPDEGNIDFLDQSMESFGQHFTASTQSVCYVRWASEMKILDADSAAMAATVLSYRLRGSLEMHKDEGKVKQKSNRTEDILPVQESTRLLQESTSPSEDRTVTDSNVIESDQVAESGGESNLQDAFTSYFMFEDDERAPTDEGLPLRRIPGSVSIAPSIVPPPAVYPLLSSSLPLPEVDHSLEISSNANQEEEQGNNTLASTSNDQFETNAPNNTENVNCNNSQSVAENQNEINNSESTDRTNQLFPDFLPSIFGQNSEVPDQSASSSQAFPPSSEGIQNATPTIIEENESADGNATTSNAENSNNENASPVPLDPEEMIQLYPNGRATYRGISIPAGLDPSFLAALPSEMREEVFSNHLRQQSIQRSGTLNFVSNSNTPLSNTDEVNPEFLAALPLNIQEEVLAQQRQERQRQVAASTNHNDPFDAAAFFQNLPLSLRQSILADIEESQISVLPPDLAAEAHNLRREHDARNRQYFQERERILSHNTLSSILRGTGPRGTRVAIHGVPSIRSQWGISSISRGSESGGIDPPFESIGRQLLDQEAVSTLLLLLFVQDFRLNIGRLHRVIRNLCCHPPTRDFVSRTLISIMEKCNESRCNLSLVNSRQSSPKRKMPRSSGHHSHFSKNSDVEVANPTSDPEPAWLNLSMDAALGCRANVFQVQLKRYGKRSLDNYLAYSVSIHPQAAPIVFRNAIDLLYTLTKVFQNEFLPKKPKDTDKIEDLAVVKKPICTGFWDILVRLENLNSGKSSKKGKSALKNQTSTPFNEVEPRSPSFDKSLMGHLVTMLTYPLVKTSTQLTDKLLHILNLLDEEEAVPVTEEHLKIIVNVLTSNGCSENGLEQATSLLIRMSNCPDPTRLTSLRLLISGAQEVAALVKQHIEALLNELIEANAKAKSDLELEVEMKESHRKGQIQDSKVKGGFDIQLPSMQPLISKTSSQSFFLRILKVIIQLREVLVIRRKLETDQRKENKEKKINSDNQSASNNLPEQGETSGGRVGAMSSVMETEENPVPAYNPSKYFCKLPSRVFNLIYNIKIFPGENNENGSRSAASSMSVDLELFETSGQNAEEIGDREDSINQTIIENTTTIQPSERDNDTKINKPSESYGTMETDAEKESEEAKSENKENVSFQIPSLTKQLQLDDLWIILSECLTELEKTPDHHAALILQPAVEAFFLVHSTAINENRTVANAGISVPVLPRRNRSNGPLPLAPILPGIHFAVSDILEIPDPSPNAMVSFLRFAELHRAVLNQILRQSTTHLPDGPFAILVNFTRVLDFDVKRKYFRQELEKMHDGSRRGDETAVNVNRSHVFEESFRELHRKSPDEWKNKFYVVFEHEEGQDAGGLLREWYMIISREIFNPDYALFTVSPGDRVTYTINPSSHCNPNHLLYFKFVGRLIAKAIYDSKYLECYFTRSFYKHILGIPVKYQDMESEDPEFYEGLVYLKNHKVSELGNDLTFTTDVQEFGVTESRELKPNGANIPVTDENKMDYIHLVCQMKMTGAIRKQLDAFLEGFYEIIPKHLISIFNEQELELLISGLPNIDIDDLKNNTEYNKYSRNSIQIVWFWRALREMDNQDQAKFLQFVTGTSKVPLQGFAALEGMNGIQKFQIHRDDRSTDRLPSAHTCFNQLDLPAYETYTKLKNNLLKAIHECSEGFGFV</sequence>
<keyword evidence="9 14" id="KW-0833">Ubl conjugation pathway</keyword>
<comment type="pathway">
    <text evidence="3">Protein modification; protein ubiquitination.</text>
</comment>
<feature type="compositionally biased region" description="Polar residues" evidence="15">
    <location>
        <begin position="1334"/>
        <end position="1350"/>
    </location>
</feature>
<dbReference type="GO" id="GO:0006281">
    <property type="term" value="P:DNA repair"/>
    <property type="evidence" value="ECO:0007669"/>
    <property type="project" value="UniProtKB-KW"/>
</dbReference>
<evidence type="ECO:0000313" key="21">
    <source>
        <dbReference type="EnsemblMetazoa" id="PHUM461390-PA"/>
    </source>
</evidence>
<feature type="compositionally biased region" description="Basic residues" evidence="15">
    <location>
        <begin position="3090"/>
        <end position="3105"/>
    </location>
</feature>
<dbReference type="Pfam" id="PF14377">
    <property type="entry name" value="UBM"/>
    <property type="match status" value="3"/>
</dbReference>
<feature type="region of interest" description="Disordered" evidence="15">
    <location>
        <begin position="1334"/>
        <end position="1374"/>
    </location>
</feature>
<evidence type="ECO:0000313" key="22">
    <source>
        <dbReference type="Proteomes" id="UP000009046"/>
    </source>
</evidence>
<dbReference type="SUPFAM" id="SSF56204">
    <property type="entry name" value="Hect, E3 ligase catalytic domain"/>
    <property type="match status" value="1"/>
</dbReference>
<evidence type="ECO:0000313" key="20">
    <source>
        <dbReference type="EMBL" id="EEB17330.1"/>
    </source>
</evidence>
<dbReference type="VEuPathDB" id="VectorBase:PHUM461390"/>
<evidence type="ECO:0000259" key="19">
    <source>
        <dbReference type="PROSITE" id="PS50918"/>
    </source>
</evidence>
<feature type="region of interest" description="Disordered" evidence="15">
    <location>
        <begin position="2547"/>
        <end position="2586"/>
    </location>
</feature>
<dbReference type="SUPFAM" id="SSF46934">
    <property type="entry name" value="UBA-like"/>
    <property type="match status" value="1"/>
</dbReference>
<dbReference type="Pfam" id="PF00627">
    <property type="entry name" value="UBA"/>
    <property type="match status" value="1"/>
</dbReference>
<feature type="region of interest" description="Disordered" evidence="15">
    <location>
        <begin position="3445"/>
        <end position="3476"/>
    </location>
</feature>
<feature type="compositionally biased region" description="Polar residues" evidence="15">
    <location>
        <begin position="705"/>
        <end position="723"/>
    </location>
</feature>
<dbReference type="Gene3D" id="1.10.8.10">
    <property type="entry name" value="DNA helicase RuvA subunit, C-terminal domain"/>
    <property type="match status" value="1"/>
</dbReference>
<name>E0VVC4_PEDHC</name>
<dbReference type="GO" id="GO:0005634">
    <property type="term" value="C:nucleus"/>
    <property type="evidence" value="ECO:0007669"/>
    <property type="project" value="UniProtKB-SubCell"/>
</dbReference>
<comment type="catalytic activity">
    <reaction evidence="1">
        <text>S-ubiquitinyl-[E2 ubiquitin-conjugating enzyme]-L-cysteine + [acceptor protein]-L-lysine = [E2 ubiquitin-conjugating enzyme]-L-cysteine + N(6)-ubiquitinyl-[acceptor protein]-L-lysine.</text>
        <dbReference type="EC" id="2.3.2.26"/>
    </reaction>
</comment>
<evidence type="ECO:0000256" key="14">
    <source>
        <dbReference type="PROSITE-ProRule" id="PRU00104"/>
    </source>
</evidence>
<dbReference type="KEGG" id="phu:Phum_PHUM461390"/>
<dbReference type="InterPro" id="IPR015940">
    <property type="entry name" value="UBA"/>
</dbReference>
<keyword evidence="11" id="KW-0234">DNA repair</keyword>
<feature type="compositionally biased region" description="Basic and acidic residues" evidence="15">
    <location>
        <begin position="2547"/>
        <end position="2560"/>
    </location>
</feature>
<dbReference type="InterPro" id="IPR010309">
    <property type="entry name" value="E3_Ub_ligase_DUF908"/>
</dbReference>
<feature type="compositionally biased region" description="Low complexity" evidence="15">
    <location>
        <begin position="2170"/>
        <end position="2183"/>
    </location>
</feature>
<dbReference type="UniPathway" id="UPA00143"/>
<dbReference type="Pfam" id="PF00632">
    <property type="entry name" value="HECT"/>
    <property type="match status" value="1"/>
</dbReference>
<dbReference type="InterPro" id="IPR016024">
    <property type="entry name" value="ARM-type_fold"/>
</dbReference>
<feature type="region of interest" description="Disordered" evidence="15">
    <location>
        <begin position="3568"/>
        <end position="3605"/>
    </location>
</feature>
<comment type="subcellular location">
    <subcellularLocation>
        <location evidence="2">Nucleus</location>
    </subcellularLocation>
</comment>
<evidence type="ECO:0000256" key="7">
    <source>
        <dbReference type="ARBA" id="ARBA00022679"/>
    </source>
</evidence>
<keyword evidence="16" id="KW-1133">Transmembrane helix</keyword>
<keyword evidence="16" id="KW-0472">Membrane</keyword>
<feature type="compositionally biased region" description="Basic and acidic residues" evidence="15">
    <location>
        <begin position="3570"/>
        <end position="3580"/>
    </location>
</feature>
<feature type="compositionally biased region" description="Polar residues" evidence="15">
    <location>
        <begin position="1879"/>
        <end position="1897"/>
    </location>
</feature>
<gene>
    <name evidence="21" type="primary">8238435</name>
    <name evidence="20" type="ORF">Phum_PHUM461390</name>
</gene>
<dbReference type="SMART" id="SM00119">
    <property type="entry name" value="HECTc"/>
    <property type="match status" value="1"/>
</dbReference>
<dbReference type="Pfam" id="PF06012">
    <property type="entry name" value="DUF908"/>
    <property type="match status" value="1"/>
</dbReference>
<feature type="domain" description="WWE" evidence="19">
    <location>
        <begin position="1561"/>
        <end position="1642"/>
    </location>
</feature>
<feature type="compositionally biased region" description="Acidic residues" evidence="15">
    <location>
        <begin position="2289"/>
        <end position="2328"/>
    </location>
</feature>
<dbReference type="eggNOG" id="KOG0939">
    <property type="taxonomic scope" value="Eukaryota"/>
</dbReference>
<feature type="compositionally biased region" description="Basic and acidic residues" evidence="15">
    <location>
        <begin position="3445"/>
        <end position="3455"/>
    </location>
</feature>
<keyword evidence="22" id="KW-1185">Reference proteome</keyword>
<reference evidence="21" key="3">
    <citation type="submission" date="2021-02" db="UniProtKB">
        <authorList>
            <consortium name="EnsemblMetazoa"/>
        </authorList>
    </citation>
    <scope>IDENTIFICATION</scope>
    <source>
        <strain evidence="21">USDA</strain>
    </source>
</reference>
<keyword evidence="5" id="KW-0813">Transport</keyword>
<dbReference type="PANTHER" id="PTHR11254">
    <property type="entry name" value="HECT DOMAIN UBIQUITIN-PROTEIN LIGASE"/>
    <property type="match status" value="1"/>
</dbReference>
<dbReference type="GO" id="GO:0061630">
    <property type="term" value="F:ubiquitin protein ligase activity"/>
    <property type="evidence" value="ECO:0007669"/>
    <property type="project" value="UniProtKB-EC"/>
</dbReference>
<dbReference type="RefSeq" id="XP_002430068.1">
    <property type="nucleotide sequence ID" value="XM_002430023.1"/>
</dbReference>
<feature type="active site" description="Glycyl thioester intermediate" evidence="14">
    <location>
        <position position="4104"/>
    </location>
</feature>
<protein>
    <recommendedName>
        <fullName evidence="4">HECT-type E3 ubiquitin transferase</fullName>
        <ecNumber evidence="4">2.3.2.26</ecNumber>
    </recommendedName>
</protein>
<evidence type="ECO:0000256" key="5">
    <source>
        <dbReference type="ARBA" id="ARBA00022448"/>
    </source>
</evidence>
<dbReference type="CDD" id="cd00078">
    <property type="entry name" value="HECTc"/>
    <property type="match status" value="1"/>
</dbReference>
<dbReference type="FunFam" id="3.90.1750.10:FF:000003">
    <property type="entry name" value="E3 ubiquitin-protein ligase UPL1"/>
    <property type="match status" value="1"/>
</dbReference>
<dbReference type="InterPro" id="IPR009060">
    <property type="entry name" value="UBA-like_sf"/>
</dbReference>
<dbReference type="SUPFAM" id="SSF48371">
    <property type="entry name" value="ARM repeat"/>
    <property type="match status" value="2"/>
</dbReference>
<feature type="domain" description="UBA" evidence="17">
    <location>
        <begin position="1288"/>
        <end position="1327"/>
    </location>
</feature>
<reference evidence="20" key="2">
    <citation type="submission" date="2007-04" db="EMBL/GenBank/DDBJ databases">
        <title>The genome of the human body louse.</title>
        <authorList>
            <consortium name="The Human Body Louse Genome Consortium"/>
            <person name="Kirkness E."/>
            <person name="Walenz B."/>
            <person name="Hass B."/>
            <person name="Bruggner R."/>
            <person name="Strausberg R."/>
        </authorList>
    </citation>
    <scope>NUCLEOTIDE SEQUENCE</scope>
    <source>
        <strain evidence="20">USDA</strain>
    </source>
</reference>
<evidence type="ECO:0000256" key="4">
    <source>
        <dbReference type="ARBA" id="ARBA00012485"/>
    </source>
</evidence>
<accession>E0VVC4</accession>
<dbReference type="PROSITE" id="PS50918">
    <property type="entry name" value="WWE"/>
    <property type="match status" value="1"/>
</dbReference>
<evidence type="ECO:0000256" key="11">
    <source>
        <dbReference type="ARBA" id="ARBA00023204"/>
    </source>
</evidence>
<dbReference type="FunFam" id="3.30.2410.10:FF:000004">
    <property type="entry name" value="E3 ubiquitin-protein ligase HUWE1, variant"/>
    <property type="match status" value="1"/>
</dbReference>
<dbReference type="EC" id="2.3.2.26" evidence="4"/>
<dbReference type="EMBL" id="DS235809">
    <property type="protein sequence ID" value="EEB17330.1"/>
    <property type="molecule type" value="Genomic_DNA"/>
</dbReference>
<dbReference type="GO" id="GO:0005737">
    <property type="term" value="C:cytoplasm"/>
    <property type="evidence" value="ECO:0007669"/>
    <property type="project" value="TreeGrafter"/>
</dbReference>
<dbReference type="PROSITE" id="PS50030">
    <property type="entry name" value="UBA"/>
    <property type="match status" value="1"/>
</dbReference>
<evidence type="ECO:0000256" key="15">
    <source>
        <dbReference type="SAM" id="MobiDB-lite"/>
    </source>
</evidence>
<feature type="compositionally biased region" description="Polar residues" evidence="15">
    <location>
        <begin position="3456"/>
        <end position="3470"/>
    </location>
</feature>
<evidence type="ECO:0000256" key="8">
    <source>
        <dbReference type="ARBA" id="ARBA00022763"/>
    </source>
</evidence>
<dbReference type="CTD" id="8238435"/>
<dbReference type="STRING" id="121224.E0VVC4"/>
<dbReference type="Proteomes" id="UP000009046">
    <property type="component" value="Unassembled WGS sequence"/>
</dbReference>
<dbReference type="EnsemblMetazoa" id="PHUM461390-RA">
    <property type="protein sequence ID" value="PHUM461390-PA"/>
    <property type="gene ID" value="PHUM461390"/>
</dbReference>
<feature type="region of interest" description="Disordered" evidence="15">
    <location>
        <begin position="705"/>
        <end position="740"/>
    </location>
</feature>
<dbReference type="OrthoDB" id="8068875at2759"/>
<feature type="region of interest" description="Disordered" evidence="15">
    <location>
        <begin position="2139"/>
        <end position="2196"/>
    </location>
</feature>
<feature type="compositionally biased region" description="Basic and acidic residues" evidence="15">
    <location>
        <begin position="2139"/>
        <end position="2149"/>
    </location>
</feature>
<dbReference type="Pfam" id="PF02825">
    <property type="entry name" value="WWE"/>
    <property type="match status" value="1"/>
</dbReference>
<dbReference type="PANTHER" id="PTHR11254:SF67">
    <property type="entry name" value="E3 UBIQUITIN-PROTEIN LIGASE HUWE1"/>
    <property type="match status" value="1"/>
</dbReference>
<reference evidence="20" key="1">
    <citation type="submission" date="2007-04" db="EMBL/GenBank/DDBJ databases">
        <title>Annotation of Pediculus humanus corporis strain USDA.</title>
        <authorList>
            <person name="Kirkness E."/>
            <person name="Hannick L."/>
            <person name="Hass B."/>
            <person name="Bruggner R."/>
            <person name="Lawson D."/>
            <person name="Bidwell S."/>
            <person name="Joardar V."/>
            <person name="Caler E."/>
            <person name="Walenz B."/>
            <person name="Inman J."/>
            <person name="Schobel S."/>
            <person name="Galinsky K."/>
            <person name="Amedeo P."/>
            <person name="Strausberg R."/>
        </authorList>
    </citation>
    <scope>NUCLEOTIDE SEQUENCE</scope>
    <source>
        <strain evidence="20">USDA</strain>
    </source>
</reference>
<evidence type="ECO:0000259" key="17">
    <source>
        <dbReference type="PROSITE" id="PS50030"/>
    </source>
</evidence>
<evidence type="ECO:0000256" key="10">
    <source>
        <dbReference type="ARBA" id="ARBA00022816"/>
    </source>
</evidence>
<feature type="compositionally biased region" description="Low complexity" evidence="15">
    <location>
        <begin position="2744"/>
        <end position="2756"/>
    </location>
</feature>
<evidence type="ECO:0000256" key="6">
    <source>
        <dbReference type="ARBA" id="ARBA00022553"/>
    </source>
</evidence>
<dbReference type="InParanoid" id="E0VVC4"/>
<feature type="region of interest" description="Disordered" evidence="15">
    <location>
        <begin position="3085"/>
        <end position="3117"/>
    </location>
</feature>
<proteinExistence type="inferred from homology"/>
<dbReference type="InterPro" id="IPR037197">
    <property type="entry name" value="WWE_dom_sf"/>
</dbReference>
<feature type="compositionally biased region" description="Polar residues" evidence="15">
    <location>
        <begin position="2715"/>
        <end position="2726"/>
    </location>
</feature>
<keyword evidence="10" id="KW-0509">mRNA transport</keyword>
<keyword evidence="6" id="KW-0597">Phosphoprotein</keyword>
<dbReference type="FunCoup" id="E0VVC4">
    <property type="interactions" value="2491"/>
</dbReference>
<dbReference type="Gene3D" id="3.30.2410.10">
    <property type="entry name" value="Hect, E3 ligase catalytic domain"/>
    <property type="match status" value="1"/>
</dbReference>
<dbReference type="InterPro" id="IPR000569">
    <property type="entry name" value="HECT_dom"/>
</dbReference>
<dbReference type="InterPro" id="IPR050409">
    <property type="entry name" value="E3_ubiq-protein_ligase"/>
</dbReference>
<dbReference type="Gene3D" id="3.90.1750.10">
    <property type="entry name" value="Hect, E3 ligase catalytic domains"/>
    <property type="match status" value="1"/>
</dbReference>
<evidence type="ECO:0000256" key="13">
    <source>
        <dbReference type="ARBA" id="ARBA00034494"/>
    </source>
</evidence>
<evidence type="ECO:0000256" key="16">
    <source>
        <dbReference type="SAM" id="Phobius"/>
    </source>
</evidence>
<feature type="region of interest" description="Disordered" evidence="15">
    <location>
        <begin position="2715"/>
        <end position="2760"/>
    </location>
</feature>
<dbReference type="GO" id="GO:0051028">
    <property type="term" value="P:mRNA transport"/>
    <property type="evidence" value="ECO:0007669"/>
    <property type="project" value="UniProtKB-KW"/>
</dbReference>
<dbReference type="InterPro" id="IPR004170">
    <property type="entry name" value="WWE_dom"/>
</dbReference>
<evidence type="ECO:0000256" key="9">
    <source>
        <dbReference type="ARBA" id="ARBA00022786"/>
    </source>
</evidence>
<feature type="region of interest" description="Disordered" evidence="15">
    <location>
        <begin position="2774"/>
        <end position="2796"/>
    </location>
</feature>
<keyword evidence="7" id="KW-0808">Transferase</keyword>
<dbReference type="GO" id="GO:0006511">
    <property type="term" value="P:ubiquitin-dependent protein catabolic process"/>
    <property type="evidence" value="ECO:0007669"/>
    <property type="project" value="TreeGrafter"/>
</dbReference>
<evidence type="ECO:0000256" key="12">
    <source>
        <dbReference type="ARBA" id="ARBA00023242"/>
    </source>
</evidence>
<evidence type="ECO:0000256" key="2">
    <source>
        <dbReference type="ARBA" id="ARBA00004123"/>
    </source>
</evidence>
<feature type="compositionally biased region" description="Basic and acidic residues" evidence="15">
    <location>
        <begin position="3591"/>
        <end position="3605"/>
    </location>
</feature>
<dbReference type="Gene3D" id="3.30.720.50">
    <property type="match status" value="1"/>
</dbReference>
<keyword evidence="16" id="KW-0812">Transmembrane</keyword>
<dbReference type="Gene3D" id="3.30.2160.10">
    <property type="entry name" value="Hect, E3 ligase catalytic domain"/>
    <property type="match status" value="1"/>
</dbReference>
<feature type="region of interest" description="Disordered" evidence="15">
    <location>
        <begin position="2280"/>
        <end position="2328"/>
    </location>
</feature>
<feature type="region of interest" description="Disordered" evidence="15">
    <location>
        <begin position="3228"/>
        <end position="3252"/>
    </location>
</feature>
<evidence type="ECO:0000259" key="18">
    <source>
        <dbReference type="PROSITE" id="PS50237"/>
    </source>
</evidence>
<dbReference type="EMBL" id="AAZO01005618">
    <property type="status" value="NOT_ANNOTATED_CDS"/>
    <property type="molecule type" value="Genomic_DNA"/>
</dbReference>
<feature type="transmembrane region" description="Helical" evidence="16">
    <location>
        <begin position="123"/>
        <end position="145"/>
    </location>
</feature>
<feature type="compositionally biased region" description="Low complexity" evidence="15">
    <location>
        <begin position="1351"/>
        <end position="1364"/>
    </location>
</feature>
<dbReference type="HOGENOM" id="CLU_000058_0_0_1"/>
<keyword evidence="8" id="KW-0227">DNA damage</keyword>
<dbReference type="GO" id="GO:0009966">
    <property type="term" value="P:regulation of signal transduction"/>
    <property type="evidence" value="ECO:0007669"/>
    <property type="project" value="UniProtKB-ARBA"/>
</dbReference>
<dbReference type="GO" id="GO:0000209">
    <property type="term" value="P:protein polyubiquitination"/>
    <property type="evidence" value="ECO:0007669"/>
    <property type="project" value="TreeGrafter"/>
</dbReference>
<dbReference type="InterPro" id="IPR025527">
    <property type="entry name" value="HUWE1/Rev1_UBM"/>
</dbReference>
<feature type="region of interest" description="Disordered" evidence="15">
    <location>
        <begin position="2669"/>
        <end position="2702"/>
    </location>
</feature>
<comment type="similarity">
    <text evidence="13">Belongs to the UPL family. TOM1/PTR1 subfamily.</text>
</comment>
<feature type="region of interest" description="Disordered" evidence="15">
    <location>
        <begin position="1878"/>
        <end position="1897"/>
    </location>
</feature>
<dbReference type="SUPFAM" id="SSF117839">
    <property type="entry name" value="WWE domain"/>
    <property type="match status" value="1"/>
</dbReference>
<feature type="compositionally biased region" description="Low complexity" evidence="15">
    <location>
        <begin position="2776"/>
        <end position="2791"/>
    </location>
</feature>
<evidence type="ECO:0000256" key="1">
    <source>
        <dbReference type="ARBA" id="ARBA00000885"/>
    </source>
</evidence>
<organism>
    <name type="scientific">Pediculus humanus subsp. corporis</name>
    <name type="common">Body louse</name>
    <dbReference type="NCBI Taxonomy" id="121224"/>
    <lineage>
        <taxon>Eukaryota</taxon>
        <taxon>Metazoa</taxon>
        <taxon>Ecdysozoa</taxon>
        <taxon>Arthropoda</taxon>
        <taxon>Hexapoda</taxon>
        <taxon>Insecta</taxon>
        <taxon>Pterygota</taxon>
        <taxon>Neoptera</taxon>
        <taxon>Paraneoptera</taxon>
        <taxon>Psocodea</taxon>
        <taxon>Troctomorpha</taxon>
        <taxon>Phthiraptera</taxon>
        <taxon>Anoplura</taxon>
        <taxon>Pediculidae</taxon>
        <taxon>Pediculus</taxon>
    </lineage>
</organism>
<keyword evidence="12" id="KW-0539">Nucleus</keyword>
<dbReference type="OMA" id="ADEMKYG"/>
<dbReference type="InterPro" id="IPR035983">
    <property type="entry name" value="Hect_E3_ubiquitin_ligase"/>
</dbReference>
<dbReference type="InterPro" id="IPR010314">
    <property type="entry name" value="E3_Ub_ligase_DUF913"/>
</dbReference>
<dbReference type="FunFam" id="3.30.2160.10:FF:000001">
    <property type="entry name" value="E3 ubiquitin-protein ligase NEDD4-like"/>
    <property type="match status" value="1"/>
</dbReference>
<dbReference type="Pfam" id="PF06025">
    <property type="entry name" value="DUF913"/>
    <property type="match status" value="1"/>
</dbReference>
<dbReference type="GeneID" id="8238435"/>
<evidence type="ECO:0000256" key="3">
    <source>
        <dbReference type="ARBA" id="ARBA00004906"/>
    </source>
</evidence>
<feature type="compositionally biased region" description="Polar residues" evidence="15">
    <location>
        <begin position="2565"/>
        <end position="2577"/>
    </location>
</feature>